<dbReference type="PANTHER" id="PTHR33673:SF38">
    <property type="entry name" value="CHROMODOMAIN-HELICASE-DNA-BINDING PROTEIN 7-LIKE"/>
    <property type="match status" value="1"/>
</dbReference>
<proteinExistence type="predicted"/>
<comment type="caution">
    <text evidence="2">The sequence shown here is derived from an EMBL/GenBank/DDBJ whole genome shotgun (WGS) entry which is preliminary data.</text>
</comment>
<dbReference type="PANTHER" id="PTHR33673">
    <property type="entry name" value="SUPPRESSOR SRP40-LIKE PROTEIN"/>
    <property type="match status" value="1"/>
</dbReference>
<feature type="compositionally biased region" description="Basic and acidic residues" evidence="1">
    <location>
        <begin position="119"/>
        <end position="139"/>
    </location>
</feature>
<dbReference type="EMBL" id="BSYR01000004">
    <property type="protein sequence ID" value="GMI67376.1"/>
    <property type="molecule type" value="Genomic_DNA"/>
</dbReference>
<feature type="compositionally biased region" description="Polar residues" evidence="1">
    <location>
        <begin position="186"/>
        <end position="219"/>
    </location>
</feature>
<dbReference type="Proteomes" id="UP001165190">
    <property type="component" value="Unassembled WGS sequence"/>
</dbReference>
<feature type="compositionally biased region" description="Polar residues" evidence="1">
    <location>
        <begin position="97"/>
        <end position="112"/>
    </location>
</feature>
<dbReference type="AlphaFoldDB" id="A0A9W7H0E1"/>
<evidence type="ECO:0000313" key="3">
    <source>
        <dbReference type="Proteomes" id="UP001165190"/>
    </source>
</evidence>
<accession>A0A9W7H0E1</accession>
<dbReference type="OrthoDB" id="1707722at2759"/>
<name>A0A9W7H0E1_HIBTR</name>
<evidence type="ECO:0000313" key="2">
    <source>
        <dbReference type="EMBL" id="GMI67376.1"/>
    </source>
</evidence>
<organism evidence="2 3">
    <name type="scientific">Hibiscus trionum</name>
    <name type="common">Flower of an hour</name>
    <dbReference type="NCBI Taxonomy" id="183268"/>
    <lineage>
        <taxon>Eukaryota</taxon>
        <taxon>Viridiplantae</taxon>
        <taxon>Streptophyta</taxon>
        <taxon>Embryophyta</taxon>
        <taxon>Tracheophyta</taxon>
        <taxon>Spermatophyta</taxon>
        <taxon>Magnoliopsida</taxon>
        <taxon>eudicotyledons</taxon>
        <taxon>Gunneridae</taxon>
        <taxon>Pentapetalae</taxon>
        <taxon>rosids</taxon>
        <taxon>malvids</taxon>
        <taxon>Malvales</taxon>
        <taxon>Malvaceae</taxon>
        <taxon>Malvoideae</taxon>
        <taxon>Hibiscus</taxon>
    </lineage>
</organism>
<evidence type="ECO:0000256" key="1">
    <source>
        <dbReference type="SAM" id="MobiDB-lite"/>
    </source>
</evidence>
<protein>
    <submittedName>
        <fullName evidence="2">Uncharacterized protein</fullName>
    </submittedName>
</protein>
<feature type="compositionally biased region" description="Polar residues" evidence="1">
    <location>
        <begin position="233"/>
        <end position="246"/>
    </location>
</feature>
<feature type="compositionally biased region" description="Basic and acidic residues" evidence="1">
    <location>
        <begin position="149"/>
        <end position="170"/>
    </location>
</feature>
<feature type="region of interest" description="Disordered" evidence="1">
    <location>
        <begin position="71"/>
        <end position="251"/>
    </location>
</feature>
<gene>
    <name evidence="2" type="ORF">HRI_000406900</name>
</gene>
<sequence>MPESRQSSDDDPATPIPQESAAEQPTEGSGRIPAHVFARTTTASPREWSMRSNDESLFSIRMENMSFTSDQMNSMSRSGEFNISFDPTHSGRVPDSPCNNQTMTEITEQSGDPNKGCHKNTEKEAADTTTEKESLHEEPTLSQTVPENSEAKESQKHEGDVHQESPDESVKAFAFPILTGDAGLNGLSTESTEKQNQQECSTPKASETTSETDNKTQTPPETPKLGCPKETSESPSETPKPQTPKATRNDEPSKWFACFSCCTATS</sequence>
<reference evidence="2" key="1">
    <citation type="submission" date="2023-05" db="EMBL/GenBank/DDBJ databases">
        <title>Genome and transcriptome analyses reveal genes involved in the formation of fine ridges on petal epidermal cells in Hibiscus trionum.</title>
        <authorList>
            <person name="Koshimizu S."/>
            <person name="Masuda S."/>
            <person name="Ishii T."/>
            <person name="Shirasu K."/>
            <person name="Hoshino A."/>
            <person name="Arita M."/>
        </authorList>
    </citation>
    <scope>NUCLEOTIDE SEQUENCE</scope>
    <source>
        <strain evidence="2">Hamamatsu line</strain>
    </source>
</reference>
<feature type="region of interest" description="Disordered" evidence="1">
    <location>
        <begin position="1"/>
        <end position="50"/>
    </location>
</feature>
<keyword evidence="3" id="KW-1185">Reference proteome</keyword>
<feature type="compositionally biased region" description="Polar residues" evidence="1">
    <location>
        <begin position="71"/>
        <end position="87"/>
    </location>
</feature>